<evidence type="ECO:0000313" key="12">
    <source>
        <dbReference type="EMBL" id="AOU98598.1"/>
    </source>
</evidence>
<evidence type="ECO:0000256" key="11">
    <source>
        <dbReference type="ARBA" id="ARBA00042730"/>
    </source>
</evidence>
<evidence type="ECO:0000256" key="3">
    <source>
        <dbReference type="ARBA" id="ARBA00022525"/>
    </source>
</evidence>
<dbReference type="InterPro" id="IPR014347">
    <property type="entry name" value="Tautomerase/MIF_sf"/>
</dbReference>
<dbReference type="EC" id="5.3.3.12" evidence="7"/>
<dbReference type="PANTHER" id="PTHR11954:SF6">
    <property type="entry name" value="MACROPHAGE MIGRATION INHIBITORY FACTOR"/>
    <property type="match status" value="1"/>
</dbReference>
<dbReference type="Pfam" id="PF01187">
    <property type="entry name" value="MIF"/>
    <property type="match status" value="1"/>
</dbReference>
<dbReference type="GO" id="GO:0004167">
    <property type="term" value="F:dopachrome isomerase activity"/>
    <property type="evidence" value="ECO:0007669"/>
    <property type="project" value="UniProtKB-EC"/>
</dbReference>
<keyword evidence="2" id="KW-0202">Cytokine</keyword>
<evidence type="ECO:0000256" key="6">
    <source>
        <dbReference type="ARBA" id="ARBA00036823"/>
    </source>
</evidence>
<accession>A0A1D8IQ15</accession>
<proteinExistence type="predicted"/>
<dbReference type="Gene3D" id="3.30.429.10">
    <property type="entry name" value="Macrophage Migration Inhibitory Factor"/>
    <property type="match status" value="1"/>
</dbReference>
<evidence type="ECO:0000313" key="13">
    <source>
        <dbReference type="Proteomes" id="UP000095401"/>
    </source>
</evidence>
<evidence type="ECO:0000256" key="1">
    <source>
        <dbReference type="ARBA" id="ARBA00004613"/>
    </source>
</evidence>
<evidence type="ECO:0000256" key="5">
    <source>
        <dbReference type="ARBA" id="ARBA00036735"/>
    </source>
</evidence>
<evidence type="ECO:0000256" key="4">
    <source>
        <dbReference type="ARBA" id="ARBA00023235"/>
    </source>
</evidence>
<keyword evidence="13" id="KW-1185">Reference proteome</keyword>
<dbReference type="AlphaFoldDB" id="A0A1D8IQ15"/>
<comment type="catalytic activity">
    <reaction evidence="6">
        <text>L-dopachrome = 5,6-dihydroxyindole-2-carboxylate</text>
        <dbReference type="Rhea" id="RHEA:13041"/>
        <dbReference type="ChEBI" id="CHEBI:16875"/>
        <dbReference type="ChEBI" id="CHEBI:57509"/>
        <dbReference type="EC" id="5.3.3.12"/>
    </reaction>
</comment>
<sequence>MPLLNIELSQALAPPAINALLDESSSLVAGILGKPEAYMMVRYQHNPDMRLGGRDDPLALLKLSSIGLPDEMPAKLSEALCALIERHTGIPGTRIYLLFADIPRQHWGHDGTTF</sequence>
<evidence type="ECO:0000256" key="2">
    <source>
        <dbReference type="ARBA" id="ARBA00022514"/>
    </source>
</evidence>
<comment type="catalytic activity">
    <reaction evidence="5">
        <text>3-phenylpyruvate = enol-phenylpyruvate</text>
        <dbReference type="Rhea" id="RHEA:17097"/>
        <dbReference type="ChEBI" id="CHEBI:16815"/>
        <dbReference type="ChEBI" id="CHEBI:18005"/>
        <dbReference type="EC" id="5.3.2.1"/>
    </reaction>
</comment>
<reference evidence="13" key="1">
    <citation type="submission" date="2016-09" db="EMBL/GenBank/DDBJ databases">
        <title>Acidihalobacter prosperus F5.</title>
        <authorList>
            <person name="Khaleque H.N."/>
            <person name="Ramsay J.P."/>
            <person name="Kaksonen A.H."/>
            <person name="Boxall N.J."/>
            <person name="Watkin E.L.J."/>
        </authorList>
    </citation>
    <scope>NUCLEOTIDE SEQUENCE [LARGE SCALE GENOMIC DNA]</scope>
    <source>
        <strain evidence="13">F5</strain>
    </source>
</reference>
<dbReference type="GO" id="GO:0005615">
    <property type="term" value="C:extracellular space"/>
    <property type="evidence" value="ECO:0007669"/>
    <property type="project" value="UniProtKB-KW"/>
</dbReference>
<gene>
    <name evidence="12" type="ORF">BI364_12080</name>
</gene>
<evidence type="ECO:0000256" key="10">
    <source>
        <dbReference type="ARBA" id="ARBA00041912"/>
    </source>
</evidence>
<evidence type="ECO:0000256" key="9">
    <source>
        <dbReference type="ARBA" id="ARBA00041631"/>
    </source>
</evidence>
<dbReference type="RefSeq" id="WP_070078958.1">
    <property type="nucleotide sequence ID" value="NZ_CP017415.1"/>
</dbReference>
<name>A0A1D8IQ15_9GAMM</name>
<evidence type="ECO:0000256" key="8">
    <source>
        <dbReference type="ARBA" id="ARBA00039086"/>
    </source>
</evidence>
<dbReference type="SUPFAM" id="SSF55331">
    <property type="entry name" value="Tautomerase/MIF"/>
    <property type="match status" value="1"/>
</dbReference>
<dbReference type="GO" id="GO:0005125">
    <property type="term" value="F:cytokine activity"/>
    <property type="evidence" value="ECO:0007669"/>
    <property type="project" value="UniProtKB-KW"/>
</dbReference>
<dbReference type="EMBL" id="CP017415">
    <property type="protein sequence ID" value="AOU98598.1"/>
    <property type="molecule type" value="Genomic_DNA"/>
</dbReference>
<dbReference type="InterPro" id="IPR001398">
    <property type="entry name" value="Macrophage_inhib_fac"/>
</dbReference>
<protein>
    <recommendedName>
        <fullName evidence="11">L-dopachrome isomerase</fullName>
        <ecNumber evidence="8">5.3.2.1</ecNumber>
        <ecNumber evidence="7">5.3.3.12</ecNumber>
    </recommendedName>
    <alternativeName>
        <fullName evidence="9">L-dopachrome tautomerase</fullName>
    </alternativeName>
    <alternativeName>
        <fullName evidence="10">Phenylpyruvate tautomerase</fullName>
    </alternativeName>
</protein>
<dbReference type="EC" id="5.3.2.1" evidence="8"/>
<evidence type="ECO:0000256" key="7">
    <source>
        <dbReference type="ARBA" id="ARBA00038932"/>
    </source>
</evidence>
<dbReference type="KEGG" id="aprs:BI364_12080"/>
<comment type="subcellular location">
    <subcellularLocation>
        <location evidence="1">Secreted</location>
    </subcellularLocation>
</comment>
<dbReference type="GO" id="GO:0050178">
    <property type="term" value="F:phenylpyruvate tautomerase activity"/>
    <property type="evidence" value="ECO:0007669"/>
    <property type="project" value="UniProtKB-EC"/>
</dbReference>
<keyword evidence="4" id="KW-0413">Isomerase</keyword>
<dbReference type="PANTHER" id="PTHR11954">
    <property type="entry name" value="D-DOPACHROME DECARBOXYLASE"/>
    <property type="match status" value="1"/>
</dbReference>
<organism evidence="12 13">
    <name type="scientific">Acidihalobacter yilgarnensis</name>
    <dbReference type="NCBI Taxonomy" id="2819280"/>
    <lineage>
        <taxon>Bacteria</taxon>
        <taxon>Pseudomonadati</taxon>
        <taxon>Pseudomonadota</taxon>
        <taxon>Gammaproteobacteria</taxon>
        <taxon>Chromatiales</taxon>
        <taxon>Ectothiorhodospiraceae</taxon>
        <taxon>Acidihalobacter</taxon>
    </lineage>
</organism>
<keyword evidence="3" id="KW-0964">Secreted</keyword>
<dbReference type="Proteomes" id="UP000095401">
    <property type="component" value="Chromosome"/>
</dbReference>